<evidence type="ECO:0000256" key="1">
    <source>
        <dbReference type="ARBA" id="ARBA00023015"/>
    </source>
</evidence>
<protein>
    <recommendedName>
        <fullName evidence="4">HTH asnC-type domain-containing protein</fullName>
    </recommendedName>
</protein>
<dbReference type="InterPro" id="IPR036390">
    <property type="entry name" value="WH_DNA-bd_sf"/>
</dbReference>
<proteinExistence type="predicted"/>
<dbReference type="GO" id="GO:0043565">
    <property type="term" value="F:sequence-specific DNA binding"/>
    <property type="evidence" value="ECO:0007669"/>
    <property type="project" value="InterPro"/>
</dbReference>
<accession>A0A381STW1</accession>
<dbReference type="InterPro" id="IPR036388">
    <property type="entry name" value="WH-like_DNA-bd_sf"/>
</dbReference>
<dbReference type="PANTHER" id="PTHR30154:SF34">
    <property type="entry name" value="TRANSCRIPTIONAL REGULATOR AZLB"/>
    <property type="match status" value="1"/>
</dbReference>
<dbReference type="Gene3D" id="1.10.10.10">
    <property type="entry name" value="Winged helix-like DNA-binding domain superfamily/Winged helix DNA-binding domain"/>
    <property type="match status" value="1"/>
</dbReference>
<gene>
    <name evidence="5" type="ORF">METZ01_LOCUS59612</name>
</gene>
<dbReference type="InterPro" id="IPR011991">
    <property type="entry name" value="ArsR-like_HTH"/>
</dbReference>
<keyword evidence="3" id="KW-0804">Transcription</keyword>
<dbReference type="EMBL" id="UINC01003488">
    <property type="protein sequence ID" value="SVA06758.1"/>
    <property type="molecule type" value="Genomic_DNA"/>
</dbReference>
<dbReference type="GO" id="GO:0043200">
    <property type="term" value="P:response to amino acid"/>
    <property type="evidence" value="ECO:0007669"/>
    <property type="project" value="TreeGrafter"/>
</dbReference>
<dbReference type="AlphaFoldDB" id="A0A381STW1"/>
<dbReference type="PANTHER" id="PTHR30154">
    <property type="entry name" value="LEUCINE-RESPONSIVE REGULATORY PROTEIN"/>
    <property type="match status" value="1"/>
</dbReference>
<dbReference type="SUPFAM" id="SSF54909">
    <property type="entry name" value="Dimeric alpha+beta barrel"/>
    <property type="match status" value="1"/>
</dbReference>
<sequence>MFDKRDIQILEILQENGRSTASDIAKEVKLSIPAVGERIKKLTEKGLIKRFAAIIDHKVAGLDVTAFVSIISEHSDHYEGFIERATKSRAILECHSITGSGSHLLKVRVKNSQALEDLLYEIQNWPGVSRTQTNVILSTYKETEKNDLKILKELHKIA</sequence>
<evidence type="ECO:0000259" key="4">
    <source>
        <dbReference type="PROSITE" id="PS50956"/>
    </source>
</evidence>
<organism evidence="5">
    <name type="scientific">marine metagenome</name>
    <dbReference type="NCBI Taxonomy" id="408172"/>
    <lineage>
        <taxon>unclassified sequences</taxon>
        <taxon>metagenomes</taxon>
        <taxon>ecological metagenomes</taxon>
    </lineage>
</organism>
<evidence type="ECO:0000313" key="5">
    <source>
        <dbReference type="EMBL" id="SVA06758.1"/>
    </source>
</evidence>
<evidence type="ECO:0000256" key="2">
    <source>
        <dbReference type="ARBA" id="ARBA00023125"/>
    </source>
</evidence>
<feature type="domain" description="HTH asnC-type" evidence="4">
    <location>
        <begin position="2"/>
        <end position="63"/>
    </location>
</feature>
<dbReference type="GO" id="GO:0005829">
    <property type="term" value="C:cytosol"/>
    <property type="evidence" value="ECO:0007669"/>
    <property type="project" value="TreeGrafter"/>
</dbReference>
<dbReference type="SMART" id="SM00344">
    <property type="entry name" value="HTH_ASNC"/>
    <property type="match status" value="1"/>
</dbReference>
<dbReference type="CDD" id="cd00090">
    <property type="entry name" value="HTH_ARSR"/>
    <property type="match status" value="1"/>
</dbReference>
<name>A0A381STW1_9ZZZZ</name>
<dbReference type="InterPro" id="IPR000485">
    <property type="entry name" value="AsnC-type_HTH_dom"/>
</dbReference>
<reference evidence="5" key="1">
    <citation type="submission" date="2018-05" db="EMBL/GenBank/DDBJ databases">
        <authorList>
            <person name="Lanie J.A."/>
            <person name="Ng W.-L."/>
            <person name="Kazmierczak K.M."/>
            <person name="Andrzejewski T.M."/>
            <person name="Davidsen T.M."/>
            <person name="Wayne K.J."/>
            <person name="Tettelin H."/>
            <person name="Glass J.I."/>
            <person name="Rusch D."/>
            <person name="Podicherti R."/>
            <person name="Tsui H.-C.T."/>
            <person name="Winkler M.E."/>
        </authorList>
    </citation>
    <scope>NUCLEOTIDE SEQUENCE</scope>
</reference>
<dbReference type="PRINTS" id="PR00033">
    <property type="entry name" value="HTHASNC"/>
</dbReference>
<dbReference type="SUPFAM" id="SSF46785">
    <property type="entry name" value="Winged helix' DNA-binding domain"/>
    <property type="match status" value="1"/>
</dbReference>
<dbReference type="PROSITE" id="PS50956">
    <property type="entry name" value="HTH_ASNC_2"/>
    <property type="match status" value="1"/>
</dbReference>
<keyword evidence="2" id="KW-0238">DNA-binding</keyword>
<dbReference type="InterPro" id="IPR019887">
    <property type="entry name" value="Tscrpt_reg_AsnC/Lrp_C"/>
</dbReference>
<dbReference type="Pfam" id="PF13412">
    <property type="entry name" value="HTH_24"/>
    <property type="match status" value="1"/>
</dbReference>
<keyword evidence="1" id="KW-0805">Transcription regulation</keyword>
<dbReference type="Gene3D" id="3.30.70.920">
    <property type="match status" value="1"/>
</dbReference>
<dbReference type="Pfam" id="PF01037">
    <property type="entry name" value="AsnC_trans_reg"/>
    <property type="match status" value="1"/>
</dbReference>
<dbReference type="InterPro" id="IPR019888">
    <property type="entry name" value="Tscrpt_reg_AsnC-like"/>
</dbReference>
<dbReference type="InterPro" id="IPR011008">
    <property type="entry name" value="Dimeric_a/b-barrel"/>
</dbReference>
<evidence type="ECO:0000256" key="3">
    <source>
        <dbReference type="ARBA" id="ARBA00023163"/>
    </source>
</evidence>